<protein>
    <submittedName>
        <fullName evidence="1">Uncharacterized protein</fullName>
    </submittedName>
</protein>
<evidence type="ECO:0000313" key="2">
    <source>
        <dbReference type="Proteomes" id="UP000828048"/>
    </source>
</evidence>
<proteinExistence type="predicted"/>
<reference evidence="1 2" key="1">
    <citation type="journal article" date="2021" name="Hortic Res">
        <title>High-quality reference genome and annotation aids understanding of berry development for evergreen blueberry (Vaccinium darrowii).</title>
        <authorList>
            <person name="Yu J."/>
            <person name="Hulse-Kemp A.M."/>
            <person name="Babiker E."/>
            <person name="Staton M."/>
        </authorList>
    </citation>
    <scope>NUCLEOTIDE SEQUENCE [LARGE SCALE GENOMIC DNA]</scope>
    <source>
        <strain evidence="2">cv. NJ 8807/NJ 8810</strain>
        <tissue evidence="1">Young leaf</tissue>
    </source>
</reference>
<sequence length="158" mass="17815">MKWGFGREPDLNHYTCIVDLLGRSGKLKEALAIILKLVANPDGRIWGALFAACRVHGDQKLGEYSAKRLLDLEPNNAGYHTLLSNFQAVDERWNEVEEVRRCMKDNDLMKKPGWSCVEAKGSIHGFISGDRSHSQMGEIYETVDVLSRKIHEVGCTLE</sequence>
<organism evidence="1 2">
    <name type="scientific">Vaccinium darrowii</name>
    <dbReference type="NCBI Taxonomy" id="229202"/>
    <lineage>
        <taxon>Eukaryota</taxon>
        <taxon>Viridiplantae</taxon>
        <taxon>Streptophyta</taxon>
        <taxon>Embryophyta</taxon>
        <taxon>Tracheophyta</taxon>
        <taxon>Spermatophyta</taxon>
        <taxon>Magnoliopsida</taxon>
        <taxon>eudicotyledons</taxon>
        <taxon>Gunneridae</taxon>
        <taxon>Pentapetalae</taxon>
        <taxon>asterids</taxon>
        <taxon>Ericales</taxon>
        <taxon>Ericaceae</taxon>
        <taxon>Vaccinioideae</taxon>
        <taxon>Vaccinieae</taxon>
        <taxon>Vaccinium</taxon>
    </lineage>
</organism>
<accession>A0ACB7YRK1</accession>
<dbReference type="Proteomes" id="UP000828048">
    <property type="component" value="Chromosome 11"/>
</dbReference>
<evidence type="ECO:0000313" key="1">
    <source>
        <dbReference type="EMBL" id="KAH7856028.1"/>
    </source>
</evidence>
<dbReference type="EMBL" id="CM037161">
    <property type="protein sequence ID" value="KAH7856028.1"/>
    <property type="molecule type" value="Genomic_DNA"/>
</dbReference>
<name>A0ACB7YRK1_9ERIC</name>
<keyword evidence="2" id="KW-1185">Reference proteome</keyword>
<gene>
    <name evidence="1" type="ORF">Vadar_031819</name>
</gene>
<comment type="caution">
    <text evidence="1">The sequence shown here is derived from an EMBL/GenBank/DDBJ whole genome shotgun (WGS) entry which is preliminary data.</text>
</comment>